<reference evidence="11" key="3">
    <citation type="submission" date="2021-11" db="EMBL/GenBank/DDBJ databases">
        <title>Isoprene-degrading acetogen.</title>
        <authorList>
            <person name="Yang Y."/>
            <person name="Jin H."/>
            <person name="Yan J."/>
        </authorList>
    </citation>
    <scope>NUCLEOTIDE SEQUENCE</scope>
    <source>
        <strain evidence="11">Berkeley</strain>
    </source>
</reference>
<evidence type="ECO:0000313" key="9">
    <source>
        <dbReference type="EMBL" id="OFV71875.1"/>
    </source>
</evidence>
<dbReference type="PROSITE" id="PS51379">
    <property type="entry name" value="4FE4S_FER_2"/>
    <property type="match status" value="2"/>
</dbReference>
<keyword evidence="3" id="KW-0479">Metal-binding</keyword>
<dbReference type="Gene3D" id="3.30.70.260">
    <property type="match status" value="1"/>
</dbReference>
<dbReference type="Proteomes" id="UP001163550">
    <property type="component" value="Chromosome"/>
</dbReference>
<name>A0A1F2PLN5_9FIRM</name>
<evidence type="ECO:0000256" key="5">
    <source>
        <dbReference type="ARBA" id="ARBA00022982"/>
    </source>
</evidence>
<dbReference type="InterPro" id="IPR017896">
    <property type="entry name" value="4Fe4S_Fe-S-bd"/>
</dbReference>
<organism evidence="9 12">
    <name type="scientific">Acetobacterium wieringae</name>
    <dbReference type="NCBI Taxonomy" id="52694"/>
    <lineage>
        <taxon>Bacteria</taxon>
        <taxon>Bacillati</taxon>
        <taxon>Bacillota</taxon>
        <taxon>Clostridia</taxon>
        <taxon>Eubacteriales</taxon>
        <taxon>Eubacteriaceae</taxon>
        <taxon>Acetobacterium</taxon>
    </lineage>
</organism>
<gene>
    <name evidence="9" type="ORF">ACWI_06230</name>
    <name evidence="10" type="ORF">FXB42_07405</name>
    <name evidence="11" type="ORF">LNN31_03695</name>
</gene>
<dbReference type="SUPFAM" id="SSF54862">
    <property type="entry name" value="4Fe-4S ferredoxins"/>
    <property type="match status" value="1"/>
</dbReference>
<dbReference type="GO" id="GO:0046872">
    <property type="term" value="F:metal ion binding"/>
    <property type="evidence" value="ECO:0007669"/>
    <property type="project" value="UniProtKB-KW"/>
</dbReference>
<dbReference type="InterPro" id="IPR018449">
    <property type="entry name" value="NIL_domain"/>
</dbReference>
<dbReference type="PROSITE" id="PS00198">
    <property type="entry name" value="4FE4S_FER_1"/>
    <property type="match status" value="1"/>
</dbReference>
<evidence type="ECO:0000256" key="6">
    <source>
        <dbReference type="ARBA" id="ARBA00023004"/>
    </source>
</evidence>
<keyword evidence="2" id="KW-0004">4Fe-4S</keyword>
<evidence type="ECO:0000256" key="1">
    <source>
        <dbReference type="ARBA" id="ARBA00022448"/>
    </source>
</evidence>
<dbReference type="PANTHER" id="PTHR43687:SF6">
    <property type="entry name" value="L-ASPARTATE SEMIALDEHYDE SULFURTRANSFERASE IRON-SULFUR SUBUNIT"/>
    <property type="match status" value="1"/>
</dbReference>
<sequence length="134" mass="14775">MMTKKILLSFPQKAAGQPMAMELIKTYHLDFNILKAFIDDNIKGTLLLEIKGEEADIEAGIVYLRQHQIGVRDIESVVEVDPDKCVSCGACTAVCAVGALEMTADWSLVHHDDKCLECMLCVKACPMRAIHALI</sequence>
<dbReference type="EMBL" id="CP087994">
    <property type="protein sequence ID" value="UYO63546.1"/>
    <property type="molecule type" value="Genomic_DNA"/>
</dbReference>
<dbReference type="EMBL" id="LKEU01000014">
    <property type="protein sequence ID" value="OFV71875.1"/>
    <property type="molecule type" value="Genomic_DNA"/>
</dbReference>
<dbReference type="AlphaFoldDB" id="A0A1F2PLN5"/>
<reference evidence="10 13" key="2">
    <citation type="submission" date="2019-08" db="EMBL/GenBank/DDBJ databases">
        <title>Isolation and enrichment of carboxydotrophic bacteria from anaerobic sludge for the production of bio-based chemicals from syngas.</title>
        <authorList>
            <person name="Antares A.L."/>
            <person name="Moreira J."/>
            <person name="Diender M."/>
            <person name="Parshina S.N."/>
            <person name="Stams A.J.M."/>
            <person name="Alves M."/>
            <person name="Alves J.I."/>
            <person name="Sousa D.Z."/>
        </authorList>
    </citation>
    <scope>NUCLEOTIDE SEQUENCE [LARGE SCALE GENOMIC DNA]</scope>
    <source>
        <strain evidence="10 13">JM</strain>
    </source>
</reference>
<dbReference type="OrthoDB" id="9803192at2"/>
<keyword evidence="1" id="KW-0813">Transport</keyword>
<dbReference type="PANTHER" id="PTHR43687">
    <property type="entry name" value="ADENYLYLSULFATE REDUCTASE, BETA SUBUNIT"/>
    <property type="match status" value="1"/>
</dbReference>
<evidence type="ECO:0000313" key="10">
    <source>
        <dbReference type="EMBL" id="TYC85699.1"/>
    </source>
</evidence>
<keyword evidence="14" id="KW-1185">Reference proteome</keyword>
<evidence type="ECO:0000313" key="11">
    <source>
        <dbReference type="EMBL" id="UYO63546.1"/>
    </source>
</evidence>
<dbReference type="InterPro" id="IPR045865">
    <property type="entry name" value="ACT-like_dom_sf"/>
</dbReference>
<keyword evidence="6" id="KW-0408">Iron</keyword>
<dbReference type="RefSeq" id="WP_070369980.1">
    <property type="nucleotide sequence ID" value="NZ_CABIIK010000034.1"/>
</dbReference>
<evidence type="ECO:0000256" key="4">
    <source>
        <dbReference type="ARBA" id="ARBA00022737"/>
    </source>
</evidence>
<dbReference type="InterPro" id="IPR017900">
    <property type="entry name" value="4Fe4S_Fe_S_CS"/>
</dbReference>
<reference evidence="9 12" key="1">
    <citation type="submission" date="2015-09" db="EMBL/GenBank/DDBJ databases">
        <title>Genome sequence of Acetobacterium wieringae DSM 1911.</title>
        <authorList>
            <person name="Poehlein A."/>
            <person name="Bengelsdorf F.R."/>
            <person name="Schiel-Bengelsdorf B."/>
            <person name="Duerre P."/>
            <person name="Daniel R."/>
        </authorList>
    </citation>
    <scope>NUCLEOTIDE SEQUENCE [LARGE SCALE GENOMIC DNA]</scope>
    <source>
        <strain evidence="9 12">DSM 1911</strain>
    </source>
</reference>
<dbReference type="Proteomes" id="UP000322619">
    <property type="component" value="Unassembled WGS sequence"/>
</dbReference>
<evidence type="ECO:0000313" key="13">
    <source>
        <dbReference type="Proteomes" id="UP000322619"/>
    </source>
</evidence>
<protein>
    <submittedName>
        <fullName evidence="11">4Fe-4S binding protein</fullName>
    </submittedName>
    <submittedName>
        <fullName evidence="10">4Fe-4S dicluster domain-containing protein</fullName>
    </submittedName>
    <submittedName>
        <fullName evidence="9">Ferredoxin-2</fullName>
    </submittedName>
</protein>
<keyword evidence="4" id="KW-0677">Repeat</keyword>
<dbReference type="Gene3D" id="3.30.70.20">
    <property type="match status" value="2"/>
</dbReference>
<dbReference type="SMART" id="SM00930">
    <property type="entry name" value="NIL"/>
    <property type="match status" value="1"/>
</dbReference>
<dbReference type="SUPFAM" id="SSF55021">
    <property type="entry name" value="ACT-like"/>
    <property type="match status" value="1"/>
</dbReference>
<dbReference type="GO" id="GO:0051539">
    <property type="term" value="F:4 iron, 4 sulfur cluster binding"/>
    <property type="evidence" value="ECO:0007669"/>
    <property type="project" value="UniProtKB-KW"/>
</dbReference>
<feature type="domain" description="4Fe-4S ferredoxin-type" evidence="8">
    <location>
        <begin position="76"/>
        <end position="105"/>
    </location>
</feature>
<evidence type="ECO:0000256" key="3">
    <source>
        <dbReference type="ARBA" id="ARBA00022723"/>
    </source>
</evidence>
<evidence type="ECO:0000259" key="8">
    <source>
        <dbReference type="PROSITE" id="PS51379"/>
    </source>
</evidence>
<keyword evidence="5" id="KW-0249">Electron transport</keyword>
<accession>A0A1F2PLN5</accession>
<feature type="domain" description="4Fe-4S ferredoxin-type" evidence="8">
    <location>
        <begin position="106"/>
        <end position="134"/>
    </location>
</feature>
<proteinExistence type="predicted"/>
<dbReference type="EMBL" id="VSLA01000013">
    <property type="protein sequence ID" value="TYC85699.1"/>
    <property type="molecule type" value="Genomic_DNA"/>
</dbReference>
<dbReference type="Proteomes" id="UP000176244">
    <property type="component" value="Unassembled WGS sequence"/>
</dbReference>
<evidence type="ECO:0000256" key="2">
    <source>
        <dbReference type="ARBA" id="ARBA00022485"/>
    </source>
</evidence>
<keyword evidence="7" id="KW-0411">Iron-sulfur</keyword>
<dbReference type="STRING" id="52694.ACWI_06230"/>
<dbReference type="Pfam" id="PF13237">
    <property type="entry name" value="Fer4_10"/>
    <property type="match status" value="1"/>
</dbReference>
<dbReference type="InterPro" id="IPR050572">
    <property type="entry name" value="Fe-S_Ferredoxin"/>
</dbReference>
<evidence type="ECO:0000256" key="7">
    <source>
        <dbReference type="ARBA" id="ARBA00023014"/>
    </source>
</evidence>
<evidence type="ECO:0000313" key="12">
    <source>
        <dbReference type="Proteomes" id="UP000176244"/>
    </source>
</evidence>
<dbReference type="Pfam" id="PF09383">
    <property type="entry name" value="NIL"/>
    <property type="match status" value="1"/>
</dbReference>
<evidence type="ECO:0000313" key="14">
    <source>
        <dbReference type="Proteomes" id="UP001163550"/>
    </source>
</evidence>